<dbReference type="Pfam" id="PF20216">
    <property type="entry name" value="DUF6576"/>
    <property type="match status" value="1"/>
</dbReference>
<reference evidence="3 4" key="1">
    <citation type="submission" date="2019-03" db="EMBL/GenBank/DDBJ databases">
        <title>Genomic Encyclopedia of Type Strains, Phase III (KMG-III): the genomes of soil and plant-associated and newly described type strains.</title>
        <authorList>
            <person name="Whitman W."/>
        </authorList>
    </citation>
    <scope>NUCLEOTIDE SEQUENCE [LARGE SCALE GENOMIC DNA]</scope>
    <source>
        <strain evidence="3 4">CGMCC 1.12802</strain>
    </source>
</reference>
<keyword evidence="4" id="KW-1185">Reference proteome</keyword>
<protein>
    <recommendedName>
        <fullName evidence="2">DUF6576 domain-containing protein</fullName>
    </recommendedName>
</protein>
<evidence type="ECO:0000256" key="1">
    <source>
        <dbReference type="SAM" id="Phobius"/>
    </source>
</evidence>
<comment type="caution">
    <text evidence="3">The sequence shown here is derived from an EMBL/GenBank/DDBJ whole genome shotgun (WGS) entry which is preliminary data.</text>
</comment>
<gene>
    <name evidence="3" type="ORF">B0I22_2512</name>
</gene>
<feature type="transmembrane region" description="Helical" evidence="1">
    <location>
        <begin position="6"/>
        <end position="26"/>
    </location>
</feature>
<accession>A0A4R8IHA7</accession>
<sequence>MGLFSYNKMTYLIILLLVVAIGFVLMKNKSVKNIFQPEQKYYTIDDEFNAKRKERQDEIDKLLSKIGKNGLADLTEKERKRLDELSKK</sequence>
<keyword evidence="1" id="KW-1133">Transmembrane helix</keyword>
<evidence type="ECO:0000259" key="2">
    <source>
        <dbReference type="Pfam" id="PF20216"/>
    </source>
</evidence>
<keyword evidence="1" id="KW-0472">Membrane</keyword>
<organism evidence="3 4">
    <name type="scientific">Epilithonimonas xixisoli</name>
    <dbReference type="NCBI Taxonomy" id="1476462"/>
    <lineage>
        <taxon>Bacteria</taxon>
        <taxon>Pseudomonadati</taxon>
        <taxon>Bacteroidota</taxon>
        <taxon>Flavobacteriia</taxon>
        <taxon>Flavobacteriales</taxon>
        <taxon>Weeksellaceae</taxon>
        <taxon>Chryseobacterium group</taxon>
        <taxon>Epilithonimonas</taxon>
    </lineage>
</organism>
<dbReference type="AlphaFoldDB" id="A0A4R8IHA7"/>
<proteinExistence type="predicted"/>
<evidence type="ECO:0000313" key="4">
    <source>
        <dbReference type="Proteomes" id="UP000295313"/>
    </source>
</evidence>
<feature type="domain" description="DUF6576" evidence="2">
    <location>
        <begin position="42"/>
        <end position="88"/>
    </location>
</feature>
<name>A0A4R8IHA7_9FLAO</name>
<dbReference type="InterPro" id="IPR046483">
    <property type="entry name" value="DUF6576"/>
</dbReference>
<keyword evidence="1" id="KW-0812">Transmembrane</keyword>
<evidence type="ECO:0000313" key="3">
    <source>
        <dbReference type="EMBL" id="TDX84874.1"/>
    </source>
</evidence>
<dbReference type="Proteomes" id="UP000295313">
    <property type="component" value="Unassembled WGS sequence"/>
</dbReference>
<dbReference type="EMBL" id="SOEO01000002">
    <property type="protein sequence ID" value="TDX84874.1"/>
    <property type="molecule type" value="Genomic_DNA"/>
</dbReference>